<organism evidence="1 2">
    <name type="scientific">Dermacoccus abyssi</name>
    <dbReference type="NCBI Taxonomy" id="322596"/>
    <lineage>
        <taxon>Bacteria</taxon>
        <taxon>Bacillati</taxon>
        <taxon>Actinomycetota</taxon>
        <taxon>Actinomycetes</taxon>
        <taxon>Micrococcales</taxon>
        <taxon>Dermacoccaceae</taxon>
        <taxon>Dermacoccus</taxon>
    </lineage>
</organism>
<dbReference type="RefSeq" id="WP_118913361.1">
    <property type="nucleotide sequence ID" value="NZ_CBCRVH010000005.1"/>
</dbReference>
<gene>
    <name evidence="1" type="ORF">D1832_07800</name>
</gene>
<dbReference type="SUPFAM" id="SSF53756">
    <property type="entry name" value="UDP-Glycosyltransferase/glycogen phosphorylase"/>
    <property type="match status" value="1"/>
</dbReference>
<dbReference type="GO" id="GO:0016740">
    <property type="term" value="F:transferase activity"/>
    <property type="evidence" value="ECO:0007669"/>
    <property type="project" value="UniProtKB-KW"/>
</dbReference>
<evidence type="ECO:0000313" key="2">
    <source>
        <dbReference type="Proteomes" id="UP000285376"/>
    </source>
</evidence>
<dbReference type="Pfam" id="PF13692">
    <property type="entry name" value="Glyco_trans_1_4"/>
    <property type="match status" value="1"/>
</dbReference>
<protein>
    <submittedName>
        <fullName evidence="1">Glycosyltransferase</fullName>
    </submittedName>
</protein>
<reference evidence="1 2" key="1">
    <citation type="submission" date="2018-08" db="EMBL/GenBank/DDBJ databases">
        <title>Whole genome sequence analysis of Dermacoccus abyssi bacteria isolated from Deep Mariana trench Micromonospora spp reveals genes involved in the environmental adaptation and production of secondary metabolites.</title>
        <authorList>
            <person name="Abdel-Mageed W.M."/>
            <person name="Lehri B."/>
            <person name="Nouioui I."/>
            <person name="Goodfellow I."/>
            <person name="Jaspars M."/>
            <person name="Karlyshev A."/>
        </authorList>
    </citation>
    <scope>NUCLEOTIDE SEQUENCE [LARGE SCALE GENOMIC DNA]</scope>
    <source>
        <strain evidence="1 2">MT1.1</strain>
    </source>
</reference>
<comment type="caution">
    <text evidence="1">The sequence shown here is derived from an EMBL/GenBank/DDBJ whole genome shotgun (WGS) entry which is preliminary data.</text>
</comment>
<name>A0A417Z553_9MICO</name>
<keyword evidence="1" id="KW-0808">Transferase</keyword>
<dbReference type="AlphaFoldDB" id="A0A417Z553"/>
<sequence length="406" mass="44640">MHVVCFSRFVPVPNANHAGGVYLYEHLSALLGASHTVHVFAPSSSRNRDDLPLVESKFQVSLVGDGEQGSPKWGRLGHLAHRVLPEWLPRRVVREVARDARIVRECESADLVEFQWFESLAFIRMIANLIPDTPRLLVLHDLSSIASARSMTQGLPWNRALAALRFGMTRVRELRLIPLANSVSTLSPKDAALVRLVTPGLRHVTFVDVPLLPPGMPVPNPPSEHEVRDVLFVGAFDRGPNSDAAHWLIDTIMPIVWDEMPSVRLTLAGINPTDRMLVAAEQDQRVAVTGAVESLEPYYQRATVVTVPLRGGAGVKFKTITAMLERRAVIATPVGIEGIAGQDSDLIFAVADDARGIANGILAALRDESARNATADRAYEWATAKYSHEAFSQRLSRIYEAARAVR</sequence>
<dbReference type="Gene3D" id="3.40.50.2000">
    <property type="entry name" value="Glycogen Phosphorylase B"/>
    <property type="match status" value="2"/>
</dbReference>
<accession>A0A417Z553</accession>
<dbReference type="PANTHER" id="PTHR12526">
    <property type="entry name" value="GLYCOSYLTRANSFERASE"/>
    <property type="match status" value="1"/>
</dbReference>
<dbReference type="EMBL" id="QWLM01000007">
    <property type="protein sequence ID" value="RHW45895.1"/>
    <property type="molecule type" value="Genomic_DNA"/>
</dbReference>
<dbReference type="Proteomes" id="UP000285376">
    <property type="component" value="Unassembled WGS sequence"/>
</dbReference>
<proteinExistence type="predicted"/>
<evidence type="ECO:0000313" key="1">
    <source>
        <dbReference type="EMBL" id="RHW45895.1"/>
    </source>
</evidence>
<dbReference type="CDD" id="cd03801">
    <property type="entry name" value="GT4_PimA-like"/>
    <property type="match status" value="1"/>
</dbReference>